<gene>
    <name evidence="1" type="ORF">LOK49_LG11G02313</name>
</gene>
<dbReference type="EMBL" id="CM045769">
    <property type="protein sequence ID" value="KAI7993461.1"/>
    <property type="molecule type" value="Genomic_DNA"/>
</dbReference>
<reference evidence="1 2" key="1">
    <citation type="journal article" date="2022" name="Plant J.">
        <title>Chromosome-level genome of Camellia lanceoleosa provides a valuable resource for understanding genome evolution and self-incompatibility.</title>
        <authorList>
            <person name="Gong W."/>
            <person name="Xiao S."/>
            <person name="Wang L."/>
            <person name="Liao Z."/>
            <person name="Chang Y."/>
            <person name="Mo W."/>
            <person name="Hu G."/>
            <person name="Li W."/>
            <person name="Zhao G."/>
            <person name="Zhu H."/>
            <person name="Hu X."/>
            <person name="Ji K."/>
            <person name="Xiang X."/>
            <person name="Song Q."/>
            <person name="Yuan D."/>
            <person name="Jin S."/>
            <person name="Zhang L."/>
        </authorList>
    </citation>
    <scope>NUCLEOTIDE SEQUENCE [LARGE SCALE GENOMIC DNA]</scope>
    <source>
        <strain evidence="1">SQ_2022a</strain>
    </source>
</reference>
<comment type="caution">
    <text evidence="1">The sequence shown here is derived from an EMBL/GenBank/DDBJ whole genome shotgun (WGS) entry which is preliminary data.</text>
</comment>
<sequence length="464" mass="52408">MADTYSSYIEPHRLGSSQLVSPNHENPNKFHTHFMYKAILTAIFLVILPLLPPQPPQFINQTLHTRSWELFQLLVVGIAVCYGLFSRRNDETEKEHSSKSDNVNLFMSKFLQISSVFDDETDSPYGYHDNKVQTWNSQYYRGEPVVVVAQESSVLEEQSGDSARFGEKPLLLPIRSLKSSFSDAEFSEATNESSGRAGSNSGSKRFSNNSKKSRNVGFGASSPLDLEEKLEEDKILCSPILWGSKSERMEIQQEMDHDVPLFSLPPSMEDSEFSHLESHSFRPQISQSSTPTFTFTSPSFSSPENPSNFPSFSTESQAKIVEKVPRKKIQYKHSPPPLPPIVCKSPLVKPNFSPSNSDNFPGKELKRKIWSVPKDLSGYDTEQLLSRACETDQDSESEYYVFEEEEDSGNEEVASNSVRDEGPDVNKKADEFIAKFREQIRIQRTESIKRSTGLIARNSSRLLA</sequence>
<accession>A0ACC0FXC5</accession>
<keyword evidence="2" id="KW-1185">Reference proteome</keyword>
<protein>
    <submittedName>
        <fullName evidence="1">Uncharacterized protein</fullName>
    </submittedName>
</protein>
<evidence type="ECO:0000313" key="2">
    <source>
        <dbReference type="Proteomes" id="UP001060215"/>
    </source>
</evidence>
<proteinExistence type="predicted"/>
<evidence type="ECO:0000313" key="1">
    <source>
        <dbReference type="EMBL" id="KAI7993461.1"/>
    </source>
</evidence>
<name>A0ACC0FXC5_9ERIC</name>
<dbReference type="Proteomes" id="UP001060215">
    <property type="component" value="Chromosome 12"/>
</dbReference>
<organism evidence="1 2">
    <name type="scientific">Camellia lanceoleosa</name>
    <dbReference type="NCBI Taxonomy" id="1840588"/>
    <lineage>
        <taxon>Eukaryota</taxon>
        <taxon>Viridiplantae</taxon>
        <taxon>Streptophyta</taxon>
        <taxon>Embryophyta</taxon>
        <taxon>Tracheophyta</taxon>
        <taxon>Spermatophyta</taxon>
        <taxon>Magnoliopsida</taxon>
        <taxon>eudicotyledons</taxon>
        <taxon>Gunneridae</taxon>
        <taxon>Pentapetalae</taxon>
        <taxon>asterids</taxon>
        <taxon>Ericales</taxon>
        <taxon>Theaceae</taxon>
        <taxon>Camellia</taxon>
    </lineage>
</organism>